<dbReference type="Pfam" id="PF11086">
    <property type="entry name" value="DUF2878"/>
    <property type="match status" value="1"/>
</dbReference>
<proteinExistence type="predicted"/>
<keyword evidence="3" id="KW-1185">Reference proteome</keyword>
<name>A0ABU3A5S8_9GAMM</name>
<evidence type="ECO:0000256" key="1">
    <source>
        <dbReference type="SAM" id="Phobius"/>
    </source>
</evidence>
<dbReference type="RefSeq" id="WP_311582265.1">
    <property type="nucleotide sequence ID" value="NZ_JAVRIF010000006.1"/>
</dbReference>
<evidence type="ECO:0000313" key="3">
    <source>
        <dbReference type="Proteomes" id="UP001266357"/>
    </source>
</evidence>
<sequence>MLFNLIAFNASWLGLVLVGNAAIPIVSLWLLFHIYSSKQRIAELKLIFSVTIVGVCLDTILVAFGVFTFSDHFILPLWLIMLWAAFSGTVAHSLNFLTANKRLQFVIGFIFPPFSYLAGASLSRVELGYQTLTTYLILAPLWGCLFVFIYLLKNAFYLGEATE</sequence>
<feature type="transmembrane region" description="Helical" evidence="1">
    <location>
        <begin position="103"/>
        <end position="122"/>
    </location>
</feature>
<reference evidence="2 3" key="1">
    <citation type="submission" date="2023-09" db="EMBL/GenBank/DDBJ databases">
        <authorList>
            <person name="Rey-Velasco X."/>
        </authorList>
    </citation>
    <scope>NUCLEOTIDE SEQUENCE [LARGE SCALE GENOMIC DNA]</scope>
    <source>
        <strain evidence="2 3">W431</strain>
    </source>
</reference>
<organism evidence="2 3">
    <name type="scientific">Thalassotalea castellviae</name>
    <dbReference type="NCBI Taxonomy" id="3075612"/>
    <lineage>
        <taxon>Bacteria</taxon>
        <taxon>Pseudomonadati</taxon>
        <taxon>Pseudomonadota</taxon>
        <taxon>Gammaproteobacteria</taxon>
        <taxon>Alteromonadales</taxon>
        <taxon>Colwelliaceae</taxon>
        <taxon>Thalassotalea</taxon>
    </lineage>
</organism>
<dbReference type="InterPro" id="IPR021306">
    <property type="entry name" value="DUF2878"/>
</dbReference>
<comment type="caution">
    <text evidence="2">The sequence shown here is derived from an EMBL/GenBank/DDBJ whole genome shotgun (WGS) entry which is preliminary data.</text>
</comment>
<feature type="transmembrane region" description="Helical" evidence="1">
    <location>
        <begin position="46"/>
        <end position="67"/>
    </location>
</feature>
<keyword evidence="1" id="KW-0812">Transmembrane</keyword>
<feature type="transmembrane region" description="Helical" evidence="1">
    <location>
        <begin position="73"/>
        <end position="91"/>
    </location>
</feature>
<gene>
    <name evidence="2" type="ORF">RM573_12155</name>
</gene>
<keyword evidence="1" id="KW-1133">Transmembrane helix</keyword>
<feature type="transmembrane region" description="Helical" evidence="1">
    <location>
        <begin position="134"/>
        <end position="152"/>
    </location>
</feature>
<dbReference type="EMBL" id="JAVRIF010000006">
    <property type="protein sequence ID" value="MDT0604351.1"/>
    <property type="molecule type" value="Genomic_DNA"/>
</dbReference>
<dbReference type="Proteomes" id="UP001266357">
    <property type="component" value="Unassembled WGS sequence"/>
</dbReference>
<feature type="transmembrane region" description="Helical" evidence="1">
    <location>
        <begin position="12"/>
        <end position="34"/>
    </location>
</feature>
<keyword evidence="1" id="KW-0472">Membrane</keyword>
<accession>A0ABU3A5S8</accession>
<protein>
    <submittedName>
        <fullName evidence="2">DUF2878 domain-containing protein</fullName>
    </submittedName>
</protein>
<evidence type="ECO:0000313" key="2">
    <source>
        <dbReference type="EMBL" id="MDT0604351.1"/>
    </source>
</evidence>